<comment type="caution">
    <text evidence="1">The sequence shown here is derived from an EMBL/GenBank/DDBJ whole genome shotgun (WGS) entry which is preliminary data.</text>
</comment>
<proteinExistence type="predicted"/>
<dbReference type="EMBL" id="CM047900">
    <property type="protein sequence ID" value="KAJ0100300.1"/>
    <property type="molecule type" value="Genomic_DNA"/>
</dbReference>
<accession>A0ACC1BMX3</accession>
<sequence>MAVPVVRFPIFLVIRALGVIVAALVLSWNVHYRGGLALVSDNKDLIFNVHPVLMVISLVLLNGEASWLLMQHYWICVLDLGLLEMEIYCPSKACYGVV</sequence>
<evidence type="ECO:0000313" key="1">
    <source>
        <dbReference type="EMBL" id="KAJ0100300.1"/>
    </source>
</evidence>
<name>A0ACC1BMX3_9ROSI</name>
<protein>
    <submittedName>
        <fullName evidence="1">Uncharacterized protein</fullName>
    </submittedName>
</protein>
<keyword evidence="2" id="KW-1185">Reference proteome</keyword>
<reference evidence="2" key="1">
    <citation type="journal article" date="2023" name="G3 (Bethesda)">
        <title>Genome assembly and association tests identify interacting loci associated with vigor, precocity, and sex in interspecific pistachio rootstocks.</title>
        <authorList>
            <person name="Palmer W."/>
            <person name="Jacygrad E."/>
            <person name="Sagayaradj S."/>
            <person name="Cavanaugh K."/>
            <person name="Han R."/>
            <person name="Bertier L."/>
            <person name="Beede B."/>
            <person name="Kafkas S."/>
            <person name="Golino D."/>
            <person name="Preece J."/>
            <person name="Michelmore R."/>
        </authorList>
    </citation>
    <scope>NUCLEOTIDE SEQUENCE [LARGE SCALE GENOMIC DNA]</scope>
</reference>
<dbReference type="Proteomes" id="UP001164250">
    <property type="component" value="Chromosome 4"/>
</dbReference>
<gene>
    <name evidence="1" type="ORF">Patl1_21511</name>
</gene>
<evidence type="ECO:0000313" key="2">
    <source>
        <dbReference type="Proteomes" id="UP001164250"/>
    </source>
</evidence>
<organism evidence="1 2">
    <name type="scientific">Pistacia atlantica</name>
    <dbReference type="NCBI Taxonomy" id="434234"/>
    <lineage>
        <taxon>Eukaryota</taxon>
        <taxon>Viridiplantae</taxon>
        <taxon>Streptophyta</taxon>
        <taxon>Embryophyta</taxon>
        <taxon>Tracheophyta</taxon>
        <taxon>Spermatophyta</taxon>
        <taxon>Magnoliopsida</taxon>
        <taxon>eudicotyledons</taxon>
        <taxon>Gunneridae</taxon>
        <taxon>Pentapetalae</taxon>
        <taxon>rosids</taxon>
        <taxon>malvids</taxon>
        <taxon>Sapindales</taxon>
        <taxon>Anacardiaceae</taxon>
        <taxon>Pistacia</taxon>
    </lineage>
</organism>